<dbReference type="PROSITE" id="PS00301">
    <property type="entry name" value="G_TR_1"/>
    <property type="match status" value="1"/>
</dbReference>
<dbReference type="Gene3D" id="3.40.50.300">
    <property type="entry name" value="P-loop containing nucleotide triphosphate hydrolases"/>
    <property type="match status" value="1"/>
</dbReference>
<dbReference type="HAMAP" id="MF_00072">
    <property type="entry name" value="Rel_fac_3"/>
    <property type="match status" value="1"/>
</dbReference>
<comment type="subcellular location">
    <subcellularLocation>
        <location evidence="1">Cytoplasm</location>
    </subcellularLocation>
</comment>
<dbReference type="Pfam" id="PF22042">
    <property type="entry name" value="EF-G_D2"/>
    <property type="match status" value="1"/>
</dbReference>
<dbReference type="InterPro" id="IPR009000">
    <property type="entry name" value="Transl_B-barrel_sf"/>
</dbReference>
<dbReference type="PRINTS" id="PR00315">
    <property type="entry name" value="ELONGATNFCT"/>
</dbReference>
<dbReference type="InterPro" id="IPR027417">
    <property type="entry name" value="P-loop_NTPase"/>
</dbReference>
<dbReference type="GO" id="GO:0016150">
    <property type="term" value="F:translation release factor activity, codon nonspecific"/>
    <property type="evidence" value="ECO:0007669"/>
    <property type="project" value="TreeGrafter"/>
</dbReference>
<dbReference type="SUPFAM" id="SSF50447">
    <property type="entry name" value="Translation proteins"/>
    <property type="match status" value="1"/>
</dbReference>
<keyword evidence="4" id="KW-0547">Nucleotide-binding</keyword>
<dbReference type="EMBL" id="CAFBMG010000116">
    <property type="protein sequence ID" value="CAB4909525.1"/>
    <property type="molecule type" value="Genomic_DNA"/>
</dbReference>
<dbReference type="Pfam" id="PF16658">
    <property type="entry name" value="RF3_C"/>
    <property type="match status" value="1"/>
</dbReference>
<gene>
    <name evidence="8" type="ORF">UFOPK1358_00499</name>
    <name evidence="9" type="ORF">UFOPK2766_02057</name>
    <name evidence="10" type="ORF">UFOPK3519_01318</name>
</gene>
<dbReference type="InterPro" id="IPR005225">
    <property type="entry name" value="Small_GTP-bd"/>
</dbReference>
<dbReference type="CDD" id="cd04169">
    <property type="entry name" value="RF3"/>
    <property type="match status" value="1"/>
</dbReference>
<dbReference type="NCBIfam" id="TIGR00231">
    <property type="entry name" value="small_GTP"/>
    <property type="match status" value="1"/>
</dbReference>
<evidence type="ECO:0000256" key="4">
    <source>
        <dbReference type="ARBA" id="ARBA00022741"/>
    </source>
</evidence>
<name>A0A6J6B219_9ZZZZ</name>
<dbReference type="NCBIfam" id="NF001964">
    <property type="entry name" value="PRK00741.1"/>
    <property type="match status" value="1"/>
</dbReference>
<keyword evidence="5" id="KW-0648">Protein biosynthesis</keyword>
<dbReference type="GO" id="GO:0005829">
    <property type="term" value="C:cytosol"/>
    <property type="evidence" value="ECO:0007669"/>
    <property type="project" value="TreeGrafter"/>
</dbReference>
<dbReference type="Gene3D" id="3.30.70.3280">
    <property type="entry name" value="Peptide chain release factor 3, domain III"/>
    <property type="match status" value="1"/>
</dbReference>
<dbReference type="SUPFAM" id="SSF54980">
    <property type="entry name" value="EF-G C-terminal domain-like"/>
    <property type="match status" value="1"/>
</dbReference>
<dbReference type="InterPro" id="IPR032090">
    <property type="entry name" value="RF3_C"/>
</dbReference>
<evidence type="ECO:0000313" key="8">
    <source>
        <dbReference type="EMBL" id="CAB4532618.1"/>
    </source>
</evidence>
<feature type="domain" description="Tr-type G" evidence="7">
    <location>
        <begin position="13"/>
        <end position="278"/>
    </location>
</feature>
<dbReference type="FunFam" id="3.40.50.300:FF:000542">
    <property type="entry name" value="Peptide chain release factor 3"/>
    <property type="match status" value="1"/>
</dbReference>
<dbReference type="InterPro" id="IPR004548">
    <property type="entry name" value="PrfC"/>
</dbReference>
<keyword evidence="3" id="KW-0963">Cytoplasm</keyword>
<dbReference type="PANTHER" id="PTHR43556:SF2">
    <property type="entry name" value="PEPTIDE CHAIN RELEASE FACTOR RF3"/>
    <property type="match status" value="1"/>
</dbReference>
<dbReference type="InterPro" id="IPR038467">
    <property type="entry name" value="RF3_dom_3_sf"/>
</dbReference>
<dbReference type="InterPro" id="IPR041732">
    <property type="entry name" value="RF3_GTP-bd"/>
</dbReference>
<dbReference type="NCBIfam" id="TIGR00503">
    <property type="entry name" value="prfC"/>
    <property type="match status" value="1"/>
</dbReference>
<evidence type="ECO:0000256" key="6">
    <source>
        <dbReference type="ARBA" id="ARBA00023134"/>
    </source>
</evidence>
<dbReference type="Gene3D" id="2.40.30.10">
    <property type="entry name" value="Translation factors"/>
    <property type="match status" value="1"/>
</dbReference>
<keyword evidence="6" id="KW-0342">GTP-binding</keyword>
<dbReference type="GO" id="GO:0005525">
    <property type="term" value="F:GTP binding"/>
    <property type="evidence" value="ECO:0007669"/>
    <property type="project" value="UniProtKB-KW"/>
</dbReference>
<accession>A0A6J6B219</accession>
<dbReference type="InterPro" id="IPR035647">
    <property type="entry name" value="EFG_III/V"/>
</dbReference>
<organism evidence="8">
    <name type="scientific">freshwater metagenome</name>
    <dbReference type="NCBI Taxonomy" id="449393"/>
    <lineage>
        <taxon>unclassified sequences</taxon>
        <taxon>metagenomes</taxon>
        <taxon>ecological metagenomes</taxon>
    </lineage>
</organism>
<dbReference type="PANTHER" id="PTHR43556">
    <property type="entry name" value="PEPTIDE CHAIN RELEASE FACTOR RF3"/>
    <property type="match status" value="1"/>
</dbReference>
<dbReference type="InterPro" id="IPR000795">
    <property type="entry name" value="T_Tr_GTP-bd_dom"/>
</dbReference>
<dbReference type="EMBL" id="CAEZSF010000030">
    <property type="protein sequence ID" value="CAB4532618.1"/>
    <property type="molecule type" value="Genomic_DNA"/>
</dbReference>
<dbReference type="AlphaFoldDB" id="A0A6J6B219"/>
<sequence>MVSSPADPSSQALRRRTFAIISHPDAGKTTLTEKLLLYGGALGREAGAVKAKGARRSATSDWMELEQQRGISITSTVLQFPYRDCVVNLLDTPGHRDFSEDTYRVLTACDAAVMVLDAAKGIEAQTQKLFEVCRSRGLPILTYVNKWDRPGLSPLELIDDIESKLGLICTPMTWPVGIAGDFRGVVDRSSGDFIRFTRTARGSTEAPEEIVPADRAKVEEGDSWSESLDELELLSGAEHDREMFLEGETTPMFFGSALTNFGVRLLLDSVIDEVPSPTPRADNEGQKRSLDSPFSGFVFKVQANMDRSHRDRIAFLRVCSGRFERGMVVIQDRSRKPFATKYAHSVFGQERETLEEAFPGDVIGLVNANDVRVGDTLWAETPVTYPEIPSFAPEFFAIARTTDVSRTKQFRNGITQLDEEGVIQVLRDPDYGDQSPVLAAVGALQFEVAKHRLENEFGAPVEFSMTNYKVARRTDAESAPTLRAMQGVDVLSRSDGTLLAVFESSYWLDRLIAEQPELTLDRLVAEGELRQ</sequence>
<evidence type="ECO:0000256" key="5">
    <source>
        <dbReference type="ARBA" id="ARBA00022917"/>
    </source>
</evidence>
<comment type="similarity">
    <text evidence="2">Belongs to the TRAFAC class translation factor GTPase superfamily. Classic translation factor GTPase family. PrfC subfamily.</text>
</comment>
<proteinExistence type="inferred from homology"/>
<dbReference type="Pfam" id="PF00009">
    <property type="entry name" value="GTP_EFTU"/>
    <property type="match status" value="1"/>
</dbReference>
<evidence type="ECO:0000259" key="7">
    <source>
        <dbReference type="PROSITE" id="PS51722"/>
    </source>
</evidence>
<dbReference type="SUPFAM" id="SSF52540">
    <property type="entry name" value="P-loop containing nucleoside triphosphate hydrolases"/>
    <property type="match status" value="1"/>
</dbReference>
<evidence type="ECO:0000256" key="3">
    <source>
        <dbReference type="ARBA" id="ARBA00022490"/>
    </source>
</evidence>
<dbReference type="InterPro" id="IPR053905">
    <property type="entry name" value="EF-G-like_DII"/>
</dbReference>
<dbReference type="InterPro" id="IPR031157">
    <property type="entry name" value="G_TR_CS"/>
</dbReference>
<reference evidence="8" key="1">
    <citation type="submission" date="2020-05" db="EMBL/GenBank/DDBJ databases">
        <authorList>
            <person name="Chiriac C."/>
            <person name="Salcher M."/>
            <person name="Ghai R."/>
            <person name="Kavagutti S V."/>
        </authorList>
    </citation>
    <scope>NUCLEOTIDE SEQUENCE</scope>
</reference>
<dbReference type="GO" id="GO:0003924">
    <property type="term" value="F:GTPase activity"/>
    <property type="evidence" value="ECO:0007669"/>
    <property type="project" value="InterPro"/>
</dbReference>
<protein>
    <submittedName>
        <fullName evidence="8">Unannotated protein</fullName>
    </submittedName>
</protein>
<evidence type="ECO:0000313" key="9">
    <source>
        <dbReference type="EMBL" id="CAB4758259.1"/>
    </source>
</evidence>
<dbReference type="PROSITE" id="PS51722">
    <property type="entry name" value="G_TR_2"/>
    <property type="match status" value="1"/>
</dbReference>
<dbReference type="EMBL" id="CAEZYU010000130">
    <property type="protein sequence ID" value="CAB4758259.1"/>
    <property type="molecule type" value="Genomic_DNA"/>
</dbReference>
<evidence type="ECO:0000256" key="1">
    <source>
        <dbReference type="ARBA" id="ARBA00004496"/>
    </source>
</evidence>
<evidence type="ECO:0000256" key="2">
    <source>
        <dbReference type="ARBA" id="ARBA00009978"/>
    </source>
</evidence>
<evidence type="ECO:0000313" key="10">
    <source>
        <dbReference type="EMBL" id="CAB4909525.1"/>
    </source>
</evidence>